<dbReference type="Proteomes" id="UP000026961">
    <property type="component" value="Chromosome 6"/>
</dbReference>
<protein>
    <submittedName>
        <fullName evidence="1">Uncharacterized protein</fullName>
    </submittedName>
</protein>
<proteinExistence type="predicted"/>
<reference evidence="1" key="1">
    <citation type="submission" date="2015-04" db="UniProtKB">
        <authorList>
            <consortium name="EnsemblPlants"/>
        </authorList>
    </citation>
    <scope>IDENTIFICATION</scope>
</reference>
<organism evidence="1">
    <name type="scientific">Oryza glumipatula</name>
    <dbReference type="NCBI Taxonomy" id="40148"/>
    <lineage>
        <taxon>Eukaryota</taxon>
        <taxon>Viridiplantae</taxon>
        <taxon>Streptophyta</taxon>
        <taxon>Embryophyta</taxon>
        <taxon>Tracheophyta</taxon>
        <taxon>Spermatophyta</taxon>
        <taxon>Magnoliopsida</taxon>
        <taxon>Liliopsida</taxon>
        <taxon>Poales</taxon>
        <taxon>Poaceae</taxon>
        <taxon>BOP clade</taxon>
        <taxon>Oryzoideae</taxon>
        <taxon>Oryzeae</taxon>
        <taxon>Oryzinae</taxon>
        <taxon>Oryza</taxon>
    </lineage>
</organism>
<dbReference type="Gramene" id="OGLUM06G22320.1">
    <property type="protein sequence ID" value="OGLUM06G22320.1"/>
    <property type="gene ID" value="OGLUM06G22320"/>
</dbReference>
<reference evidence="1" key="2">
    <citation type="submission" date="2018-05" db="EMBL/GenBank/DDBJ databases">
        <title>OgluRS3 (Oryza glumaepatula Reference Sequence Version 3).</title>
        <authorList>
            <person name="Zhang J."/>
            <person name="Kudrna D."/>
            <person name="Lee S."/>
            <person name="Talag J."/>
            <person name="Welchert J."/>
            <person name="Wing R.A."/>
        </authorList>
    </citation>
    <scope>NUCLEOTIDE SEQUENCE [LARGE SCALE GENOMIC DNA]</scope>
</reference>
<keyword evidence="2" id="KW-1185">Reference proteome</keyword>
<sequence>MPVAKGSPVTIGFQVFTLTWSPISDISWASGHINYIGPKKPRDIFLFFFIYCGPGPINYAESE</sequence>
<evidence type="ECO:0000313" key="1">
    <source>
        <dbReference type="EnsemblPlants" id="OGLUM06G22320.1"/>
    </source>
</evidence>
<dbReference type="AlphaFoldDB" id="A0A0E0ABY0"/>
<name>A0A0E0ABY0_9ORYZ</name>
<dbReference type="HOGENOM" id="CLU_2889487_0_0_1"/>
<dbReference type="EnsemblPlants" id="OGLUM06G22320.1">
    <property type="protein sequence ID" value="OGLUM06G22320.1"/>
    <property type="gene ID" value="OGLUM06G22320"/>
</dbReference>
<accession>A0A0E0ABY0</accession>
<evidence type="ECO:0000313" key="2">
    <source>
        <dbReference type="Proteomes" id="UP000026961"/>
    </source>
</evidence>